<dbReference type="Pfam" id="PF01757">
    <property type="entry name" value="Acyl_transf_3"/>
    <property type="match status" value="1"/>
</dbReference>
<dbReference type="GO" id="GO:0000271">
    <property type="term" value="P:polysaccharide biosynthetic process"/>
    <property type="evidence" value="ECO:0007669"/>
    <property type="project" value="TreeGrafter"/>
</dbReference>
<evidence type="ECO:0000313" key="2">
    <source>
        <dbReference type="EMBL" id="SDC49163.1"/>
    </source>
</evidence>
<dbReference type="STRING" id="1045774.SAMN05421872_102419"/>
<dbReference type="AlphaFoldDB" id="A0A1G6M0W1"/>
<reference evidence="2 3" key="1">
    <citation type="submission" date="2016-10" db="EMBL/GenBank/DDBJ databases">
        <authorList>
            <person name="de Groot N.N."/>
        </authorList>
    </citation>
    <scope>NUCLEOTIDE SEQUENCE [LARGE SCALE GENOMIC DNA]</scope>
    <source>
        <strain evidence="2 3">CGMCC 4.6858</strain>
    </source>
</reference>
<keyword evidence="2" id="KW-0012">Acyltransferase</keyword>
<dbReference type="InterPro" id="IPR002656">
    <property type="entry name" value="Acyl_transf_3_dom"/>
</dbReference>
<dbReference type="GO" id="GO:0016020">
    <property type="term" value="C:membrane"/>
    <property type="evidence" value="ECO:0007669"/>
    <property type="project" value="TreeGrafter"/>
</dbReference>
<dbReference type="EMBL" id="FMZM01000002">
    <property type="protein sequence ID" value="SDC49163.1"/>
    <property type="molecule type" value="Genomic_DNA"/>
</dbReference>
<proteinExistence type="predicted"/>
<keyword evidence="3" id="KW-1185">Reference proteome</keyword>
<evidence type="ECO:0000313" key="3">
    <source>
        <dbReference type="Proteomes" id="UP000199034"/>
    </source>
</evidence>
<keyword evidence="2" id="KW-0808">Transferase</keyword>
<evidence type="ECO:0000259" key="1">
    <source>
        <dbReference type="Pfam" id="PF01757"/>
    </source>
</evidence>
<dbReference type="GO" id="GO:0016787">
    <property type="term" value="F:hydrolase activity"/>
    <property type="evidence" value="ECO:0007669"/>
    <property type="project" value="UniProtKB-KW"/>
</dbReference>
<dbReference type="InterPro" id="IPR050879">
    <property type="entry name" value="Acyltransferase_3"/>
</dbReference>
<dbReference type="Proteomes" id="UP000199034">
    <property type="component" value="Unassembled WGS sequence"/>
</dbReference>
<dbReference type="PANTHER" id="PTHR23028:SF131">
    <property type="entry name" value="BLR2367 PROTEIN"/>
    <property type="match status" value="1"/>
</dbReference>
<feature type="domain" description="Acyltransferase 3" evidence="1">
    <location>
        <begin position="17"/>
        <end position="361"/>
    </location>
</feature>
<sequence>MSAQTVPTTTAPRYPLGWLRALAAFAVVFFHAYQHNRTGAEGTWPWSGTAHQLMTGTDLFVDMFFVLSGLVLWLPIARAAAAGATDKPGRVLLYRRMARLLPLYYVVVLLVWTATNPELPGHWQDLLTHLTFTHVYSDEYIFWTNGPAWSLGVEFHFYVVMALAVPLVHAGVRRAATRRGRLAVAAVLPALLVVVGLAYLAWATLLSGQPHTDWSLWFSPISRAADFGLGMGLAVLAAAGVRLGRAARGALATGGVAVLVWLVLIRPIDSVTGEWWHPAYALALTAAFASIVLHDGPWPAVLDWRPLAWLGGLGYGVYLIHEPVMRLLGHLGVLPEARSGSFFVVTAVLVVVPTVLLAWVSSRTVEAAGLKLLAMIDRRGAPRDYYAHLTDGPRVEEREDRSDRELAASR</sequence>
<dbReference type="GO" id="GO:0016747">
    <property type="term" value="F:acyltransferase activity, transferring groups other than amino-acyl groups"/>
    <property type="evidence" value="ECO:0007669"/>
    <property type="project" value="InterPro"/>
</dbReference>
<keyword evidence="2" id="KW-0378">Hydrolase</keyword>
<dbReference type="RefSeq" id="WP_090851924.1">
    <property type="nucleotide sequence ID" value="NZ_FMZM01000002.1"/>
</dbReference>
<protein>
    <submittedName>
        <fullName evidence="2">Peptidoglycan/LPS O-acetylase OafA/YrhL, contains acyltransferase and SGNH-hydrolase domains</fullName>
    </submittedName>
</protein>
<accession>A0A1G6M0W1</accession>
<name>A0A1G6M0W1_9ACTN</name>
<dbReference type="PANTHER" id="PTHR23028">
    <property type="entry name" value="ACETYLTRANSFERASE"/>
    <property type="match status" value="1"/>
</dbReference>
<organism evidence="2 3">
    <name type="scientific">Nocardioides lianchengensis</name>
    <dbReference type="NCBI Taxonomy" id="1045774"/>
    <lineage>
        <taxon>Bacteria</taxon>
        <taxon>Bacillati</taxon>
        <taxon>Actinomycetota</taxon>
        <taxon>Actinomycetes</taxon>
        <taxon>Propionibacteriales</taxon>
        <taxon>Nocardioidaceae</taxon>
        <taxon>Nocardioides</taxon>
    </lineage>
</organism>
<gene>
    <name evidence="2" type="ORF">SAMN05421872_102419</name>
</gene>
<dbReference type="OrthoDB" id="5242306at2"/>